<gene>
    <name evidence="2" type="ORF">DSCW_57500</name>
</gene>
<name>A0A5K7ZF37_9BACT</name>
<dbReference type="OrthoDB" id="5510626at2"/>
<dbReference type="PROSITE" id="PS50042">
    <property type="entry name" value="CNMP_BINDING_3"/>
    <property type="match status" value="1"/>
</dbReference>
<dbReference type="InterPro" id="IPR000595">
    <property type="entry name" value="cNMP-bd_dom"/>
</dbReference>
<dbReference type="EMBL" id="AP021875">
    <property type="protein sequence ID" value="BBO78333.1"/>
    <property type="molecule type" value="Genomic_DNA"/>
</dbReference>
<organism evidence="2 3">
    <name type="scientific">Desulfosarcina widdelii</name>
    <dbReference type="NCBI Taxonomy" id="947919"/>
    <lineage>
        <taxon>Bacteria</taxon>
        <taxon>Pseudomonadati</taxon>
        <taxon>Thermodesulfobacteriota</taxon>
        <taxon>Desulfobacteria</taxon>
        <taxon>Desulfobacterales</taxon>
        <taxon>Desulfosarcinaceae</taxon>
        <taxon>Desulfosarcina</taxon>
    </lineage>
</organism>
<dbReference type="RefSeq" id="WP_155306977.1">
    <property type="nucleotide sequence ID" value="NZ_AP021875.1"/>
</dbReference>
<dbReference type="AlphaFoldDB" id="A0A5K7ZF37"/>
<protein>
    <recommendedName>
        <fullName evidence="1">Cyclic nucleotide-binding domain-containing protein</fullName>
    </recommendedName>
</protein>
<dbReference type="Pfam" id="PF00027">
    <property type="entry name" value="cNMP_binding"/>
    <property type="match status" value="1"/>
</dbReference>
<sequence>MYIRQTDLFWGLSQNAVNRVMGIAQREAYAEGDVLFSRGDPARYLYILAQGEVRISIDDSKTHVYTGDRIGEAFGWGSLIERQTYGGSAVCTTPVVVLKLDCERLLKLLDSDMESGYLFFKHLSRALGERLMNAYRRMSGES</sequence>
<dbReference type="InterPro" id="IPR014710">
    <property type="entry name" value="RmlC-like_jellyroll"/>
</dbReference>
<evidence type="ECO:0000259" key="1">
    <source>
        <dbReference type="PROSITE" id="PS50042"/>
    </source>
</evidence>
<dbReference type="KEGG" id="dwd:DSCW_57500"/>
<accession>A0A5K7ZF37</accession>
<dbReference type="SUPFAM" id="SSF51206">
    <property type="entry name" value="cAMP-binding domain-like"/>
    <property type="match status" value="1"/>
</dbReference>
<evidence type="ECO:0000313" key="2">
    <source>
        <dbReference type="EMBL" id="BBO78333.1"/>
    </source>
</evidence>
<evidence type="ECO:0000313" key="3">
    <source>
        <dbReference type="Proteomes" id="UP000427769"/>
    </source>
</evidence>
<dbReference type="Proteomes" id="UP000427769">
    <property type="component" value="Chromosome"/>
</dbReference>
<reference evidence="2 3" key="1">
    <citation type="submission" date="2019-11" db="EMBL/GenBank/DDBJ databases">
        <title>Comparative genomics of hydrocarbon-degrading Desulfosarcina strains.</title>
        <authorList>
            <person name="Watanabe M."/>
            <person name="Kojima H."/>
            <person name="Fukui M."/>
        </authorList>
    </citation>
    <scope>NUCLEOTIDE SEQUENCE [LARGE SCALE GENOMIC DNA]</scope>
    <source>
        <strain evidence="2 3">PP31</strain>
    </source>
</reference>
<dbReference type="SMART" id="SM00100">
    <property type="entry name" value="cNMP"/>
    <property type="match status" value="1"/>
</dbReference>
<dbReference type="Gene3D" id="2.60.120.10">
    <property type="entry name" value="Jelly Rolls"/>
    <property type="match status" value="1"/>
</dbReference>
<dbReference type="CDD" id="cd00038">
    <property type="entry name" value="CAP_ED"/>
    <property type="match status" value="1"/>
</dbReference>
<dbReference type="InterPro" id="IPR018490">
    <property type="entry name" value="cNMP-bd_dom_sf"/>
</dbReference>
<keyword evidence="3" id="KW-1185">Reference proteome</keyword>
<feature type="domain" description="Cyclic nucleotide-binding" evidence="1">
    <location>
        <begin position="8"/>
        <end position="109"/>
    </location>
</feature>
<proteinExistence type="predicted"/>